<dbReference type="PANTHER" id="PTHR47221">
    <property type="entry name" value="FIBRINOGEN ALPHA CHAIN"/>
    <property type="match status" value="1"/>
</dbReference>
<comment type="subunit">
    <text evidence="8">Heterohexamer; disulfide linked. Contains 2 sets of 3 non-identical chains (alpha, beta and gamma). The 2 heterotrimers are in head to head conformation with the N-termini in a small central domain.</text>
</comment>
<evidence type="ECO:0000256" key="5">
    <source>
        <dbReference type="ARBA" id="ARBA00023054"/>
    </source>
</evidence>
<keyword evidence="3" id="KW-0356">Hemostasis</keyword>
<dbReference type="Gene3D" id="1.20.5.50">
    <property type="match status" value="2"/>
</dbReference>
<dbReference type="Proteomes" id="UP000808372">
    <property type="component" value="Unplaced"/>
</dbReference>
<name>A0A8U0QEP5_SALNM</name>
<dbReference type="GO" id="GO:0042730">
    <property type="term" value="P:fibrinolysis"/>
    <property type="evidence" value="ECO:0007669"/>
    <property type="project" value="TreeGrafter"/>
</dbReference>
<dbReference type="GO" id="GO:0034116">
    <property type="term" value="P:positive regulation of heterotypic cell-cell adhesion"/>
    <property type="evidence" value="ECO:0007669"/>
    <property type="project" value="TreeGrafter"/>
</dbReference>
<dbReference type="InterPro" id="IPR037579">
    <property type="entry name" value="FIB_ANG-like"/>
</dbReference>
<dbReference type="GO" id="GO:0072377">
    <property type="term" value="P:blood coagulation, common pathway"/>
    <property type="evidence" value="ECO:0007669"/>
    <property type="project" value="TreeGrafter"/>
</dbReference>
<evidence type="ECO:0000256" key="8">
    <source>
        <dbReference type="ARBA" id="ARBA00025974"/>
    </source>
</evidence>
<evidence type="ECO:0000256" key="6">
    <source>
        <dbReference type="ARBA" id="ARBA00023084"/>
    </source>
</evidence>
<dbReference type="AlphaFoldDB" id="A0A8U0QEP5"/>
<dbReference type="SUPFAM" id="SSF58010">
    <property type="entry name" value="Fibrinogen coiled-coil and central regions"/>
    <property type="match status" value="2"/>
</dbReference>
<feature type="chain" id="PRO_5035929540" evidence="10">
    <location>
        <begin position="20"/>
        <end position="549"/>
    </location>
</feature>
<keyword evidence="4 10" id="KW-0732">Signal</keyword>
<protein>
    <submittedName>
        <fullName evidence="13">Fibrinogen alpha chain isoform X3</fullName>
    </submittedName>
</protein>
<keyword evidence="5 9" id="KW-0175">Coiled coil</keyword>
<dbReference type="GO" id="GO:0005102">
    <property type="term" value="F:signaling receptor binding"/>
    <property type="evidence" value="ECO:0007669"/>
    <property type="project" value="InterPro"/>
</dbReference>
<dbReference type="InterPro" id="IPR012290">
    <property type="entry name" value="Fibrinogen_a/b/g_coil_dom"/>
</dbReference>
<dbReference type="GeneID" id="120041429"/>
<dbReference type="Pfam" id="PF08702">
    <property type="entry name" value="Fib_alpha"/>
    <property type="match status" value="2"/>
</dbReference>
<dbReference type="GO" id="GO:0051258">
    <property type="term" value="P:protein polymerization"/>
    <property type="evidence" value="ECO:0007669"/>
    <property type="project" value="InterPro"/>
</dbReference>
<evidence type="ECO:0000313" key="12">
    <source>
        <dbReference type="Proteomes" id="UP000808372"/>
    </source>
</evidence>
<keyword evidence="12" id="KW-1185">Reference proteome</keyword>
<feature type="signal peptide" evidence="10">
    <location>
        <begin position="1"/>
        <end position="19"/>
    </location>
</feature>
<evidence type="ECO:0000256" key="3">
    <source>
        <dbReference type="ARBA" id="ARBA00022696"/>
    </source>
</evidence>
<dbReference type="OrthoDB" id="9945370at2759"/>
<evidence type="ECO:0000313" key="13">
    <source>
        <dbReference type="RefSeq" id="XP_038842308.1"/>
    </source>
</evidence>
<feature type="domain" description="Fibrinogen alpha/beta/gamma chain coiled coil" evidence="11">
    <location>
        <begin position="303"/>
        <end position="448"/>
    </location>
</feature>
<dbReference type="RefSeq" id="XP_038842308.1">
    <property type="nucleotide sequence ID" value="XM_038986380.1"/>
</dbReference>
<reference evidence="13" key="1">
    <citation type="submission" date="2025-08" db="UniProtKB">
        <authorList>
            <consortium name="RefSeq"/>
        </authorList>
    </citation>
    <scope>IDENTIFICATION</scope>
    <source>
        <tissue evidence="13">White muscle</tissue>
    </source>
</reference>
<dbReference type="CTD" id="2243"/>
<dbReference type="SMART" id="SM01212">
    <property type="entry name" value="Fib_alpha"/>
    <property type="match status" value="2"/>
</dbReference>
<keyword evidence="7" id="KW-1015">Disulfide bond</keyword>
<keyword evidence="2" id="KW-0964">Secreted</keyword>
<dbReference type="PANTHER" id="PTHR47221:SF6">
    <property type="entry name" value="FIBRINOGEN ALPHA CHAIN"/>
    <property type="match status" value="1"/>
</dbReference>
<feature type="domain" description="Fibrinogen alpha/beta/gamma chain coiled coil" evidence="11">
    <location>
        <begin position="45"/>
        <end position="189"/>
    </location>
</feature>
<dbReference type="GO" id="GO:0030674">
    <property type="term" value="F:protein-macromolecule adaptor activity"/>
    <property type="evidence" value="ECO:0007669"/>
    <property type="project" value="TreeGrafter"/>
</dbReference>
<evidence type="ECO:0000256" key="2">
    <source>
        <dbReference type="ARBA" id="ARBA00022525"/>
    </source>
</evidence>
<evidence type="ECO:0000256" key="7">
    <source>
        <dbReference type="ARBA" id="ARBA00023157"/>
    </source>
</evidence>
<organism evidence="12 13">
    <name type="scientific">Salvelinus namaycush</name>
    <name type="common">Lake trout</name>
    <name type="synonym">Salmo namaycush</name>
    <dbReference type="NCBI Taxonomy" id="8040"/>
    <lineage>
        <taxon>Eukaryota</taxon>
        <taxon>Metazoa</taxon>
        <taxon>Chordata</taxon>
        <taxon>Craniata</taxon>
        <taxon>Vertebrata</taxon>
        <taxon>Euteleostomi</taxon>
        <taxon>Actinopterygii</taxon>
        <taxon>Neopterygii</taxon>
        <taxon>Teleostei</taxon>
        <taxon>Protacanthopterygii</taxon>
        <taxon>Salmoniformes</taxon>
        <taxon>Salmonidae</taxon>
        <taxon>Salmoninae</taxon>
        <taxon>Salvelinus</taxon>
    </lineage>
</organism>
<proteinExistence type="predicted"/>
<accession>A0A8U0QEP5</accession>
<comment type="subcellular location">
    <subcellularLocation>
        <location evidence="1">Secreted</location>
    </subcellularLocation>
</comment>
<evidence type="ECO:0000256" key="10">
    <source>
        <dbReference type="SAM" id="SignalP"/>
    </source>
</evidence>
<dbReference type="GO" id="GO:0070527">
    <property type="term" value="P:platelet aggregation"/>
    <property type="evidence" value="ECO:0007669"/>
    <property type="project" value="TreeGrafter"/>
</dbReference>
<dbReference type="GO" id="GO:0005577">
    <property type="term" value="C:fibrinogen complex"/>
    <property type="evidence" value="ECO:0007669"/>
    <property type="project" value="InterPro"/>
</dbReference>
<evidence type="ECO:0000256" key="1">
    <source>
        <dbReference type="ARBA" id="ARBA00004613"/>
    </source>
</evidence>
<sequence length="549" mass="62804">MKLPHIFCLFLAVLASTWAEDIATILNPRGARPVEHGYKADKCATEKNWPFCSDDDWGPKCPSGCRIQGLLDKADHSLLKKIEKIRQLLDQNRAKHRSADQASKQTYDYLKEKLTSNAGNDNSFYDLAERLRQRIVDIKIKIERQLRILNALKTSVKDQVIEMQRLEVDIDIKLRTCKGSCKGYVEFSVDKESYVALDKQMDQLESQSVQSVETVRTLYVMKSRPLKDIVVDSKYKSGPAEEQKEVFFPEVKTVKLTLETQGSDALSDATASKVPVCSLWMQQGTGVTQSVRQRDRGRRGWCPDRPEYPLCSDHQWESRCPSGCRLQGLMEQTERQTAGRLRDICERTQRYEDAATASMVTTKHIYNSNRKAIVKTHMSELRYVEFAEGLAMNLTSLRKRSAALFRKLKEQRSHVQKQLEDMYRQEVEVEIKLRSCQGSCNRSVAFRIDHDGYRSLDDQMTLFSNTAKHQKSSPLNKDIAKIKLQPVDVGLPPSPAYKTIPMVQKELLTQFEDLEQNHVVLEEVLEETECLGSERERGKGEAGVLECKL</sequence>
<gene>
    <name evidence="13" type="primary">fga</name>
</gene>
<feature type="coiled-coil region" evidence="9">
    <location>
        <begin position="504"/>
        <end position="531"/>
    </location>
</feature>
<evidence type="ECO:0000259" key="11">
    <source>
        <dbReference type="SMART" id="SM01212"/>
    </source>
</evidence>
<dbReference type="GO" id="GO:0005201">
    <property type="term" value="F:extracellular matrix structural constituent"/>
    <property type="evidence" value="ECO:0007669"/>
    <property type="project" value="TreeGrafter"/>
</dbReference>
<evidence type="ECO:0000256" key="4">
    <source>
        <dbReference type="ARBA" id="ARBA00022729"/>
    </source>
</evidence>
<evidence type="ECO:0000256" key="9">
    <source>
        <dbReference type="SAM" id="Coils"/>
    </source>
</evidence>
<keyword evidence="6" id="KW-0094">Blood coagulation</keyword>